<proteinExistence type="predicted"/>
<reference evidence="1 2" key="1">
    <citation type="journal article" date="2019" name="Commun. Biol.">
        <title>The bagworm genome reveals a unique fibroin gene that provides high tensile strength.</title>
        <authorList>
            <person name="Kono N."/>
            <person name="Nakamura H."/>
            <person name="Ohtoshi R."/>
            <person name="Tomita M."/>
            <person name="Numata K."/>
            <person name="Arakawa K."/>
        </authorList>
    </citation>
    <scope>NUCLEOTIDE SEQUENCE [LARGE SCALE GENOMIC DNA]</scope>
</reference>
<keyword evidence="2" id="KW-1185">Reference proteome</keyword>
<dbReference type="Proteomes" id="UP000299102">
    <property type="component" value="Unassembled WGS sequence"/>
</dbReference>
<protein>
    <submittedName>
        <fullName evidence="1">Uncharacterized protein</fullName>
    </submittedName>
</protein>
<gene>
    <name evidence="1" type="ORF">EVAR_57867_1</name>
</gene>
<comment type="caution">
    <text evidence="1">The sequence shown here is derived from an EMBL/GenBank/DDBJ whole genome shotgun (WGS) entry which is preliminary data.</text>
</comment>
<accession>A0A4C1ZG94</accession>
<sequence length="130" mass="14654">MFSPSASKGSQKSTLRASSCSLPHHMLHALMSPPRIILSVPSFEQIYRTRSKYGSMGISPWKYTDTTPILQFPAFITLRVKFSTIRVWSSSTCAPLSRIMMAAFTGLLHGVTFWTTRHPVYRRSSPLFPT</sequence>
<name>A0A4C1ZG94_EUMVA</name>
<organism evidence="1 2">
    <name type="scientific">Eumeta variegata</name>
    <name type="common">Bagworm moth</name>
    <name type="synonym">Eumeta japonica</name>
    <dbReference type="NCBI Taxonomy" id="151549"/>
    <lineage>
        <taxon>Eukaryota</taxon>
        <taxon>Metazoa</taxon>
        <taxon>Ecdysozoa</taxon>
        <taxon>Arthropoda</taxon>
        <taxon>Hexapoda</taxon>
        <taxon>Insecta</taxon>
        <taxon>Pterygota</taxon>
        <taxon>Neoptera</taxon>
        <taxon>Endopterygota</taxon>
        <taxon>Lepidoptera</taxon>
        <taxon>Glossata</taxon>
        <taxon>Ditrysia</taxon>
        <taxon>Tineoidea</taxon>
        <taxon>Psychidae</taxon>
        <taxon>Oiketicinae</taxon>
        <taxon>Eumeta</taxon>
    </lineage>
</organism>
<evidence type="ECO:0000313" key="1">
    <source>
        <dbReference type="EMBL" id="GBP86163.1"/>
    </source>
</evidence>
<evidence type="ECO:0000313" key="2">
    <source>
        <dbReference type="Proteomes" id="UP000299102"/>
    </source>
</evidence>
<dbReference type="EMBL" id="BGZK01001777">
    <property type="protein sequence ID" value="GBP86163.1"/>
    <property type="molecule type" value="Genomic_DNA"/>
</dbReference>
<dbReference type="AlphaFoldDB" id="A0A4C1ZG94"/>